<dbReference type="OrthoDB" id="1099764at2"/>
<gene>
    <name evidence="2" type="ORF">HMPREF9442_03423</name>
</gene>
<evidence type="ECO:0000313" key="2">
    <source>
        <dbReference type="EMBL" id="EGG50397.1"/>
    </source>
</evidence>
<dbReference type="Pfam" id="PF01823">
    <property type="entry name" value="MACPF"/>
    <property type="match status" value="1"/>
</dbReference>
<dbReference type="HOGENOM" id="CLU_351158_0_0_10"/>
<dbReference type="CDD" id="cd14948">
    <property type="entry name" value="BACON"/>
    <property type="match status" value="1"/>
</dbReference>
<dbReference type="eggNOG" id="ENOG502ZMA6">
    <property type="taxonomic scope" value="Bacteria"/>
</dbReference>
<sequence>MISMFAMILANMVLFSCSEHENALVLPDVQIEVSEAEISLGRVGRYYDVSIRSPKKCVVECMADWVALTSDTLAEDGILEFYVETNDGDNGRRAEIRVSYADSPEQFVGISIYQCGWLDVEDNALSGGELTQDFRVGWGYNILQDFMSENSLVAPILDYNKLLKYEAELGDNFIQEDNRSYEKIEIYSGYSLDELSQTFTEAQEREKSNLSGSKKTVGKFVKTNNYSTVEERCYGYSRLSKVVASRYLDEAGLLYLANGGKDIYSEAFNRLREKIMNDPTIENVDRLLKGFGTHLVISADLGGMIEYMVDFQKKEVADVQTYTEMRTKYVYGKIQPSAETSRIDASISTDCSASKSFTIRAGENECVEKIRKSIENFSNESQIDQHLLSDWMNSLEGDYRNDAELRKRLTIVGCTTLPIWVFFEPELARLIRERVEEISKQSNYDYDKDIMQGDNCMIELNDGMLRFDTGDDATLVKVVYHGKVPVAEICHEYVPDIRADRRVTVMYPLVKGSPNLNRGIFLGDGEGNPPSYIAFEGGLVYVNPIDGMGLTDKITKLYYVNGNLYLNDMNAGVSYGGITVEDAYCVLIDNVTDRLPFVKIGAGYWLRANLEHSIYLGEPDDPDDEYSNVTVNEIFDGNRYYTNTFGVIDPTYRNMNEEFIGVDKWYLPQTDDIMNLRNYVYKNPKVLFKGQLSGFDAQFDGFYGVYDIMNDDKYLGSFDFHYVNEYSVIACKGEGQTGAALVLTPDYQLRTTTLKSANDNFYPVRLFRSSNFKYTEKK</sequence>
<name>F3QYX8_9BACT</name>
<keyword evidence="3" id="KW-1185">Reference proteome</keyword>
<evidence type="ECO:0000313" key="3">
    <source>
        <dbReference type="Proteomes" id="UP000005546"/>
    </source>
</evidence>
<dbReference type="AlphaFoldDB" id="F3QYX8"/>
<dbReference type="EMBL" id="AFBR01000094">
    <property type="protein sequence ID" value="EGG50397.1"/>
    <property type="molecule type" value="Genomic_DNA"/>
</dbReference>
<proteinExistence type="predicted"/>
<dbReference type="RefSeq" id="WP_008630236.1">
    <property type="nucleotide sequence ID" value="NZ_GL883887.1"/>
</dbReference>
<dbReference type="Gene3D" id="2.60.40.10">
    <property type="entry name" value="Immunoglobulins"/>
    <property type="match status" value="1"/>
</dbReference>
<dbReference type="Proteomes" id="UP000005546">
    <property type="component" value="Unassembled WGS sequence"/>
</dbReference>
<feature type="domain" description="MACPF" evidence="1">
    <location>
        <begin position="284"/>
        <end position="393"/>
    </location>
</feature>
<accession>F3QYX8</accession>
<organism evidence="2 3">
    <name type="scientific">Paraprevotella xylaniphila YIT 11841</name>
    <dbReference type="NCBI Taxonomy" id="762982"/>
    <lineage>
        <taxon>Bacteria</taxon>
        <taxon>Pseudomonadati</taxon>
        <taxon>Bacteroidota</taxon>
        <taxon>Bacteroidia</taxon>
        <taxon>Bacteroidales</taxon>
        <taxon>Prevotellaceae</taxon>
        <taxon>Paraprevotella</taxon>
    </lineage>
</organism>
<reference evidence="2 3" key="1">
    <citation type="submission" date="2011-02" db="EMBL/GenBank/DDBJ databases">
        <authorList>
            <person name="Weinstock G."/>
            <person name="Sodergren E."/>
            <person name="Clifton S."/>
            <person name="Fulton L."/>
            <person name="Fulton B."/>
            <person name="Courtney L."/>
            <person name="Fronick C."/>
            <person name="Harrison M."/>
            <person name="Strong C."/>
            <person name="Farmer C."/>
            <person name="Delahaunty K."/>
            <person name="Markovic C."/>
            <person name="Hall O."/>
            <person name="Minx P."/>
            <person name="Tomlinson C."/>
            <person name="Mitreva M."/>
            <person name="Hou S."/>
            <person name="Chen J."/>
            <person name="Wollam A."/>
            <person name="Pepin K.H."/>
            <person name="Johnson M."/>
            <person name="Bhonagiri V."/>
            <person name="Zhang X."/>
            <person name="Suruliraj S."/>
            <person name="Warren W."/>
            <person name="Chinwalla A."/>
            <person name="Mardis E.R."/>
            <person name="Wilson R.K."/>
        </authorList>
    </citation>
    <scope>NUCLEOTIDE SEQUENCE [LARGE SCALE GENOMIC DNA]</scope>
    <source>
        <strain evidence="2 3">YIT 11841</strain>
    </source>
</reference>
<dbReference type="InterPro" id="IPR020864">
    <property type="entry name" value="MACPF"/>
</dbReference>
<evidence type="ECO:0000259" key="1">
    <source>
        <dbReference type="Pfam" id="PF01823"/>
    </source>
</evidence>
<comment type="caution">
    <text evidence="2">The sequence shown here is derived from an EMBL/GenBank/DDBJ whole genome shotgun (WGS) entry which is preliminary data.</text>
</comment>
<dbReference type="InterPro" id="IPR013783">
    <property type="entry name" value="Ig-like_fold"/>
</dbReference>
<protein>
    <submittedName>
        <fullName evidence="2">Conserved domain protein</fullName>
    </submittedName>
</protein>
<dbReference type="STRING" id="762982.HMPREF9442_03423"/>
<dbReference type="InterPro" id="IPR024361">
    <property type="entry name" value="BACON"/>
</dbReference>